<feature type="domain" description="Pyrrolo-quinoline quinone repeat" evidence="3">
    <location>
        <begin position="518"/>
        <end position="622"/>
    </location>
</feature>
<dbReference type="Pfam" id="PF00149">
    <property type="entry name" value="Metallophos"/>
    <property type="match status" value="1"/>
</dbReference>
<dbReference type="SUPFAM" id="SSF56300">
    <property type="entry name" value="Metallo-dependent phosphatases"/>
    <property type="match status" value="1"/>
</dbReference>
<dbReference type="Proteomes" id="UP000248688">
    <property type="component" value="Chromosome"/>
</dbReference>
<keyword evidence="1" id="KW-0732">Signal</keyword>
<feature type="chain" id="PRO_5016380359" evidence="1">
    <location>
        <begin position="28"/>
        <end position="837"/>
    </location>
</feature>
<evidence type="ECO:0000259" key="3">
    <source>
        <dbReference type="Pfam" id="PF13360"/>
    </source>
</evidence>
<dbReference type="SMART" id="SM00564">
    <property type="entry name" value="PQQ"/>
    <property type="match status" value="5"/>
</dbReference>
<organism evidence="4 5">
    <name type="scientific">Echinicola strongylocentroti</name>
    <dbReference type="NCBI Taxonomy" id="1795355"/>
    <lineage>
        <taxon>Bacteria</taxon>
        <taxon>Pseudomonadati</taxon>
        <taxon>Bacteroidota</taxon>
        <taxon>Cytophagia</taxon>
        <taxon>Cytophagales</taxon>
        <taxon>Cyclobacteriaceae</taxon>
        <taxon>Echinicola</taxon>
    </lineage>
</organism>
<dbReference type="InterPro" id="IPR015943">
    <property type="entry name" value="WD40/YVTN_repeat-like_dom_sf"/>
</dbReference>
<dbReference type="InterPro" id="IPR018391">
    <property type="entry name" value="PQQ_b-propeller_rpt"/>
</dbReference>
<evidence type="ECO:0000256" key="1">
    <source>
        <dbReference type="SAM" id="SignalP"/>
    </source>
</evidence>
<dbReference type="Gene3D" id="2.40.10.480">
    <property type="match status" value="1"/>
</dbReference>
<proteinExistence type="predicted"/>
<feature type="signal peptide" evidence="1">
    <location>
        <begin position="1"/>
        <end position="27"/>
    </location>
</feature>
<evidence type="ECO:0000259" key="2">
    <source>
        <dbReference type="Pfam" id="PF00149"/>
    </source>
</evidence>
<feature type="domain" description="Pyrrolo-quinoline quinone repeat" evidence="3">
    <location>
        <begin position="645"/>
        <end position="832"/>
    </location>
</feature>
<dbReference type="OrthoDB" id="1776264at2"/>
<dbReference type="CDD" id="cd00838">
    <property type="entry name" value="MPP_superfamily"/>
    <property type="match status" value="1"/>
</dbReference>
<dbReference type="Pfam" id="PF13360">
    <property type="entry name" value="PQQ_2"/>
    <property type="match status" value="2"/>
</dbReference>
<reference evidence="4 5" key="1">
    <citation type="submission" date="2018-06" db="EMBL/GenBank/DDBJ databases">
        <title>Echinicola strongylocentroti sp. nov., isolated from a sea urchin Strongylocentrotus intermedius.</title>
        <authorList>
            <person name="Bae S.S."/>
        </authorList>
    </citation>
    <scope>NUCLEOTIDE SEQUENCE [LARGE SCALE GENOMIC DNA]</scope>
    <source>
        <strain evidence="4 5">MEBiC08714</strain>
    </source>
</reference>
<dbReference type="InterPro" id="IPR011047">
    <property type="entry name" value="Quinoprotein_ADH-like_sf"/>
</dbReference>
<sequence length="837" mass="92835">MMNKCRGILVSCFAMVLATFSIQPSLAQLTGRVTVAEKDDSVAEAQGYAGAVVSDGFHVVETDEKGYFTLSGWEKQQFVTIYPSADFSVGERYIAIEEGRDDYSFEVSLKAVKKTVDFIQISDTETFEYGGWVDDLKQYIKVHQPDFVVHTGDICYESGMKWHSENITQKELGVPVYYCLGNHDLIKGERGEAYFESKFGPAWYAFEAGGVVNVITPMMGGDYLPGFDHEDIGGWLENLFKVYGEEKTKFFYNHDLLTSGDTFEFKINENNAIILNDYGLKAWFYGHHHMNMAKEHGEAGVRSYGTSSMPQGGIDHSPSSFREVSVDQDGNIKSNMRWTYLDRAIQINNPSNGTAVINKEGELSFSVNVYDTGADVDSVIYSVWGAEGFNWSNSLDTGVWAKMGQFSDWNWRADVELDTLGKHTLVVDAYLNSGEVLHRKSTFQAVSSNVVEELSGDLEWPNLGGNESHDAVSDQSLALPFQLAWTKNIGSNIFMSSPVLYDDYVLSSSFDDGNATNCFIVCWSGKTGEEKWRFSTRNGIKNQMVVAKGMVIGTDMEGYTYAVDIASGRKVWERDIGYDRKYGFVSGIVTDGEVVYTGFSESLTALQVTDGTPLWKADKNRGGYGTTATMTLAGDVLIVNRQWGGIDAFRKVTGEHLWTRNDDGLRFRDGVLTYKEGSLWVAERSSLTTNKLHEIAPATGKTLTVMETGMTNTGTSAPIVTGNKLVIAGAHPGIAAFDKIQKKQLWEFQVDKAMFYTPSYFENQEQSIESTPVLVGDLLIFGAMDGNVYAVNVHDGKLLWKTRLGAPVMTTAAISSNGFYISDFAGNIYCFRSKESN</sequence>
<feature type="domain" description="Calcineurin-like phosphoesterase" evidence="2">
    <location>
        <begin position="118"/>
        <end position="290"/>
    </location>
</feature>
<dbReference type="InterPro" id="IPR002372">
    <property type="entry name" value="PQQ_rpt_dom"/>
</dbReference>
<accession>A0A2Z4IM54</accession>
<keyword evidence="5" id="KW-1185">Reference proteome</keyword>
<dbReference type="SUPFAM" id="SSF50998">
    <property type="entry name" value="Quinoprotein alcohol dehydrogenase-like"/>
    <property type="match status" value="1"/>
</dbReference>
<dbReference type="RefSeq" id="WP_112785575.1">
    <property type="nucleotide sequence ID" value="NZ_CP030041.1"/>
</dbReference>
<dbReference type="AlphaFoldDB" id="A0A2Z4IM54"/>
<dbReference type="InterPro" id="IPR004843">
    <property type="entry name" value="Calcineurin-like_PHP"/>
</dbReference>
<evidence type="ECO:0000313" key="5">
    <source>
        <dbReference type="Proteomes" id="UP000248688"/>
    </source>
</evidence>
<dbReference type="PANTHER" id="PTHR34512">
    <property type="entry name" value="CELL SURFACE PROTEIN"/>
    <property type="match status" value="1"/>
</dbReference>
<dbReference type="PANTHER" id="PTHR34512:SF30">
    <property type="entry name" value="OUTER MEMBRANE PROTEIN ASSEMBLY FACTOR BAMB"/>
    <property type="match status" value="1"/>
</dbReference>
<dbReference type="KEGG" id="est:DN752_19800"/>
<gene>
    <name evidence="4" type="ORF">DN752_19800</name>
</gene>
<dbReference type="GO" id="GO:0016787">
    <property type="term" value="F:hydrolase activity"/>
    <property type="evidence" value="ECO:0007669"/>
    <property type="project" value="InterPro"/>
</dbReference>
<evidence type="ECO:0000313" key="4">
    <source>
        <dbReference type="EMBL" id="AWW32202.1"/>
    </source>
</evidence>
<protein>
    <submittedName>
        <fullName evidence="4">Uncharacterized protein</fullName>
    </submittedName>
</protein>
<dbReference type="Gene3D" id="2.130.10.10">
    <property type="entry name" value="YVTN repeat-like/Quinoprotein amine dehydrogenase"/>
    <property type="match status" value="1"/>
</dbReference>
<dbReference type="Gene3D" id="3.60.21.10">
    <property type="match status" value="1"/>
</dbReference>
<name>A0A2Z4IM54_9BACT</name>
<dbReference type="InterPro" id="IPR029052">
    <property type="entry name" value="Metallo-depent_PP-like"/>
</dbReference>
<dbReference type="EMBL" id="CP030041">
    <property type="protein sequence ID" value="AWW32202.1"/>
    <property type="molecule type" value="Genomic_DNA"/>
</dbReference>